<evidence type="ECO:0000313" key="1">
    <source>
        <dbReference type="EMBL" id="SDM85671.1"/>
    </source>
</evidence>
<proteinExistence type="predicted"/>
<dbReference type="Proteomes" id="UP000199226">
    <property type="component" value="Unassembled WGS sequence"/>
</dbReference>
<dbReference type="InterPro" id="IPR026341">
    <property type="entry name" value="T9SS_type_B"/>
</dbReference>
<dbReference type="EMBL" id="FNHH01000026">
    <property type="protein sequence ID" value="SDM85671.1"/>
    <property type="molecule type" value="Genomic_DNA"/>
</dbReference>
<organism evidence="1 2">
    <name type="scientific">Daejeonella rubra</name>
    <dbReference type="NCBI Taxonomy" id="990371"/>
    <lineage>
        <taxon>Bacteria</taxon>
        <taxon>Pseudomonadati</taxon>
        <taxon>Bacteroidota</taxon>
        <taxon>Sphingobacteriia</taxon>
        <taxon>Sphingobacteriales</taxon>
        <taxon>Sphingobacteriaceae</taxon>
        <taxon>Daejeonella</taxon>
    </lineage>
</organism>
<dbReference type="STRING" id="990371.SAMN05421813_1264"/>
<dbReference type="AlphaFoldDB" id="A0A1G9WN98"/>
<dbReference type="NCBIfam" id="TIGR04131">
    <property type="entry name" value="Bac_Flav_CTERM"/>
    <property type="match status" value="1"/>
</dbReference>
<accession>A0A1G9WN98</accession>
<gene>
    <name evidence="1" type="ORF">SAMN05421813_1264</name>
</gene>
<dbReference type="Pfam" id="PF13585">
    <property type="entry name" value="CHU_C"/>
    <property type="match status" value="1"/>
</dbReference>
<protein>
    <submittedName>
        <fullName evidence="1">Gliding motility-associated C-terminal domain-containing protein</fullName>
    </submittedName>
</protein>
<sequence length="438" mass="48314">MHLHRTLKYFISFVICIASPFLIKGQELIQMTVQTGESFYVHPEANVSIFSDVNNSGSIGSLKSSTINFLGQRWNSRIGSRIADEGSTGVNGVGGIIKFSGTDAAQYINTQNNTQGNTGFSNLQIANSRNVILEGQDLFVRNNVSFTNGRIILNSRNAVMELNSSITGYNENRYFVTGTGTNGGALVRKTTGLQQAQIIFPVGSSVSSYTPASVNYIGVAQDFKVRVFDNVYDKATYGTPDNINFVTKTWNISSSKLDPKASLIFNMQHNSNEEGMQFSTVRNQSFVSRFVSLNEKWDVIAASGLTPGIISSGNAIPNSYISSRIVTSGLTQNEYFSKSVLRDNSISNYRIPAGISPNNDGLNDKFVIENLRSTDKVRIEVYNRWQSLVFKDTNYKNSFDGIGNQGGLVNNILPDGTYYYILNFNDSKPITGYIIINR</sequence>
<name>A0A1G9WN98_9SPHI</name>
<evidence type="ECO:0000313" key="2">
    <source>
        <dbReference type="Proteomes" id="UP000199226"/>
    </source>
</evidence>
<reference evidence="2" key="1">
    <citation type="submission" date="2016-10" db="EMBL/GenBank/DDBJ databases">
        <authorList>
            <person name="Varghese N."/>
            <person name="Submissions S."/>
        </authorList>
    </citation>
    <scope>NUCLEOTIDE SEQUENCE [LARGE SCALE GENOMIC DNA]</scope>
    <source>
        <strain evidence="2">DSM 24536</strain>
    </source>
</reference>
<keyword evidence="2" id="KW-1185">Reference proteome</keyword>